<evidence type="ECO:0000313" key="2">
    <source>
        <dbReference type="Proteomes" id="UP000229498"/>
    </source>
</evidence>
<dbReference type="Pfam" id="PF16868">
    <property type="entry name" value="NMT1_3"/>
    <property type="match status" value="1"/>
</dbReference>
<comment type="caution">
    <text evidence="1">The sequence shown here is derived from an EMBL/GenBank/DDBJ whole genome shotgun (WGS) entry which is preliminary data.</text>
</comment>
<accession>A0A2M9G5F1</accession>
<dbReference type="PANTHER" id="PTHR42941">
    <property type="entry name" value="SLL1037 PROTEIN"/>
    <property type="match status" value="1"/>
</dbReference>
<dbReference type="Proteomes" id="UP000229498">
    <property type="component" value="Unassembled WGS sequence"/>
</dbReference>
<proteinExistence type="predicted"/>
<keyword evidence="2" id="KW-1185">Reference proteome</keyword>
<protein>
    <submittedName>
        <fullName evidence="1">Immunogenic protein</fullName>
    </submittedName>
</protein>
<sequence>MGMTKARDALIAVLCGLAVLLPGSAGLAGEHDNPRFFTIGTGSSAGTYFPIGSLIASAISRPGGSSPCGQGGACGVDNLIATAITTLGSFENLEGIATRKLDSGLAQADVVAWAFEGAEIFTGHGVFPDLRAIANLYPEHVHLVARKGLGIKSISDLKGRRVAIDQDGSGTRINALLILAAFGVEHDDIEAVSAGPELSITSLLEERIDAAFFVVGYPSAAVSELLDTGRFELVAIDGAAARQLLYANRYYTASSIPAGVYGANPVTPTLSVGAQWITHADIPDDLIYDITAALWHEENRDLLDTGHLKGEQIRLETALEGLTIPLHPGARRYYVEMGLISE</sequence>
<dbReference type="InterPro" id="IPR011852">
    <property type="entry name" value="TRAP_TAXI"/>
</dbReference>
<dbReference type="AlphaFoldDB" id="A0A2M9G5F1"/>
<dbReference type="NCBIfam" id="TIGR02122">
    <property type="entry name" value="TRAP_TAXI"/>
    <property type="match status" value="1"/>
</dbReference>
<dbReference type="SUPFAM" id="SSF53850">
    <property type="entry name" value="Periplasmic binding protein-like II"/>
    <property type="match status" value="1"/>
</dbReference>
<gene>
    <name evidence="1" type="ORF">CVT23_03455</name>
</gene>
<organism evidence="1 2">
    <name type="scientific">Minwuia thermotolerans</name>
    <dbReference type="NCBI Taxonomy" id="2056226"/>
    <lineage>
        <taxon>Bacteria</taxon>
        <taxon>Pseudomonadati</taxon>
        <taxon>Pseudomonadota</taxon>
        <taxon>Alphaproteobacteria</taxon>
        <taxon>Minwuiales</taxon>
        <taxon>Minwuiaceae</taxon>
        <taxon>Minwuia</taxon>
    </lineage>
</organism>
<reference evidence="1 2" key="1">
    <citation type="submission" date="2017-11" db="EMBL/GenBank/DDBJ databases">
        <title>Draft genome sequence of Rhizobiales bacterium SY3-13.</title>
        <authorList>
            <person name="Sun C."/>
        </authorList>
    </citation>
    <scope>NUCLEOTIDE SEQUENCE [LARGE SCALE GENOMIC DNA]</scope>
    <source>
        <strain evidence="1 2">SY3-13</strain>
    </source>
</reference>
<dbReference type="PANTHER" id="PTHR42941:SF1">
    <property type="entry name" value="SLL1037 PROTEIN"/>
    <property type="match status" value="1"/>
</dbReference>
<evidence type="ECO:0000313" key="1">
    <source>
        <dbReference type="EMBL" id="PJK30932.1"/>
    </source>
</evidence>
<name>A0A2M9G5F1_9PROT</name>
<dbReference type="CDD" id="cd13520">
    <property type="entry name" value="PBP2_TAXI_TRAP"/>
    <property type="match status" value="1"/>
</dbReference>
<dbReference type="OrthoDB" id="8477520at2"/>
<dbReference type="EMBL" id="PHIG01000011">
    <property type="protein sequence ID" value="PJK30932.1"/>
    <property type="molecule type" value="Genomic_DNA"/>
</dbReference>
<dbReference type="Gene3D" id="3.40.190.10">
    <property type="entry name" value="Periplasmic binding protein-like II"/>
    <property type="match status" value="2"/>
</dbReference>